<dbReference type="InterPro" id="IPR050570">
    <property type="entry name" value="Cell_wall_metabolism_enzyme"/>
</dbReference>
<gene>
    <name evidence="4" type="ORF">DVS81_00400</name>
</gene>
<dbReference type="Pfam" id="PF01551">
    <property type="entry name" value="Peptidase_M23"/>
    <property type="match status" value="1"/>
</dbReference>
<accession>A0A369XYY7</accession>
<name>A0A369XYY7_9PROT</name>
<evidence type="ECO:0000256" key="1">
    <source>
        <dbReference type="SAM" id="SignalP"/>
    </source>
</evidence>
<evidence type="ECO:0000259" key="3">
    <source>
        <dbReference type="Pfam" id="PF18421"/>
    </source>
</evidence>
<dbReference type="CDD" id="cd12797">
    <property type="entry name" value="M23_peptidase"/>
    <property type="match status" value="1"/>
</dbReference>
<dbReference type="GO" id="GO:0004222">
    <property type="term" value="F:metalloendopeptidase activity"/>
    <property type="evidence" value="ECO:0007669"/>
    <property type="project" value="TreeGrafter"/>
</dbReference>
<evidence type="ECO:0000313" key="5">
    <source>
        <dbReference type="Proteomes" id="UP000253831"/>
    </source>
</evidence>
<dbReference type="Gene3D" id="2.60.40.1590">
    <property type="entry name" value="Peptidoglycan hydrolase domains"/>
    <property type="match status" value="1"/>
</dbReference>
<dbReference type="Pfam" id="PF18421">
    <property type="entry name" value="Peptidase_M23_N"/>
    <property type="match status" value="1"/>
</dbReference>
<dbReference type="PANTHER" id="PTHR21666">
    <property type="entry name" value="PEPTIDASE-RELATED"/>
    <property type="match status" value="1"/>
</dbReference>
<dbReference type="InterPro" id="IPR016047">
    <property type="entry name" value="M23ase_b-sheet_dom"/>
</dbReference>
<evidence type="ECO:0000313" key="4">
    <source>
        <dbReference type="EMBL" id="RDE52568.1"/>
    </source>
</evidence>
<proteinExistence type="predicted"/>
<keyword evidence="1" id="KW-0732">Signal</keyword>
<dbReference type="SUPFAM" id="SSF51261">
    <property type="entry name" value="Duplicated hybrid motif"/>
    <property type="match status" value="1"/>
</dbReference>
<dbReference type="PANTHER" id="PTHR21666:SF285">
    <property type="entry name" value="M23 FAMILY METALLOPEPTIDASE"/>
    <property type="match status" value="1"/>
</dbReference>
<dbReference type="AlphaFoldDB" id="A0A369XYY7"/>
<dbReference type="EMBL" id="QPGA01000001">
    <property type="protein sequence ID" value="RDE52568.1"/>
    <property type="molecule type" value="Genomic_DNA"/>
</dbReference>
<organism evidence="4 5">
    <name type="scientific">Candidatus Accumulibacter meliphilus</name>
    <dbReference type="NCBI Taxonomy" id="2211374"/>
    <lineage>
        <taxon>Bacteria</taxon>
        <taxon>Pseudomonadati</taxon>
        <taxon>Pseudomonadota</taxon>
        <taxon>Betaproteobacteria</taxon>
        <taxon>Candidatus Accumulibacter</taxon>
    </lineage>
</organism>
<feature type="domain" description="Peptidase family M23 N-terminal" evidence="3">
    <location>
        <begin position="34"/>
        <end position="107"/>
    </location>
</feature>
<comment type="caution">
    <text evidence="4">The sequence shown here is derived from an EMBL/GenBank/DDBJ whole genome shotgun (WGS) entry which is preliminary data.</text>
</comment>
<feature type="signal peptide" evidence="1">
    <location>
        <begin position="1"/>
        <end position="27"/>
    </location>
</feature>
<dbReference type="InterPro" id="IPR040487">
    <property type="entry name" value="Peptidase_M23_N"/>
</dbReference>
<protein>
    <submittedName>
        <fullName evidence="4">M23 family peptidase</fullName>
    </submittedName>
</protein>
<dbReference type="Proteomes" id="UP000253831">
    <property type="component" value="Unassembled WGS sequence"/>
</dbReference>
<reference evidence="4 5" key="1">
    <citation type="submission" date="2018-05" db="EMBL/GenBank/DDBJ databases">
        <title>Integrated omic analyses show evidence that a Ca. Accumulibacter phosphatis strain performs denitrification under micro-aerobic conditions.</title>
        <authorList>
            <person name="Camejo P.Y."/>
            <person name="Katherine M.D."/>
            <person name="Daniel N.R."/>
        </authorList>
    </citation>
    <scope>NUCLEOTIDE SEQUENCE [LARGE SCALE GENOMIC DNA]</scope>
    <source>
        <strain evidence="4">UW-LDO-IC</strain>
    </source>
</reference>
<dbReference type="Gene3D" id="2.70.70.10">
    <property type="entry name" value="Glucose Permease (Domain IIA)"/>
    <property type="match status" value="1"/>
</dbReference>
<evidence type="ECO:0000259" key="2">
    <source>
        <dbReference type="Pfam" id="PF01551"/>
    </source>
</evidence>
<dbReference type="InterPro" id="IPR011055">
    <property type="entry name" value="Dup_hybrid_motif"/>
</dbReference>
<feature type="chain" id="PRO_5016917874" evidence="1">
    <location>
        <begin position="28"/>
        <end position="286"/>
    </location>
</feature>
<sequence>MVTIATVAISSCTTLLMALLTGSSAHAALPTAASVPGGVALVVLGPISASSTRPLAWLGAQRVLVAAEGAQWVAVVGLDLATTPGTYELRVDIAGEWEQHPFFVVSKDYPAQRITMKDSSKVQLSASDLTRVEGELATIQRLKRHWRETTETDLAFVLPAQGRRSGRFGVRRFFNGEPRSAHAGFDIAVARGATVKANAQGQVLAVDDYFFNGKTVFVDHGNGLISMYCHLDSTAVQPGETVSKGQRIGAAGMTGRATGPHLHWSVILNGAMVDPELFVAESGKRG</sequence>
<feature type="domain" description="M23ase beta-sheet core" evidence="2">
    <location>
        <begin position="181"/>
        <end position="275"/>
    </location>
</feature>